<feature type="domain" description="CdaR GGDEF-like" evidence="4">
    <location>
        <begin position="169"/>
        <end position="278"/>
    </location>
</feature>
<dbReference type="Proteomes" id="UP000286716">
    <property type="component" value="Unassembled WGS sequence"/>
</dbReference>
<evidence type="ECO:0000313" key="5">
    <source>
        <dbReference type="EMBL" id="RSM48194.1"/>
    </source>
</evidence>
<comment type="similarity">
    <text evidence="1">Belongs to the CdaR family.</text>
</comment>
<dbReference type="PANTHER" id="PTHR33744:SF1">
    <property type="entry name" value="DNA-BINDING TRANSCRIPTIONAL ACTIVATOR ADER"/>
    <property type="match status" value="1"/>
</dbReference>
<name>A0A428WYM2_AMYBA</name>
<accession>A0A428WYM2</accession>
<dbReference type="RefSeq" id="WP_020640411.1">
    <property type="nucleotide sequence ID" value="NZ_QHHU01000007.1"/>
</dbReference>
<gene>
    <name evidence="5" type="ORF">DMA12_06805</name>
</gene>
<keyword evidence="6" id="KW-1185">Reference proteome</keyword>
<comment type="caution">
    <text evidence="5">The sequence shown here is derived from an EMBL/GenBank/DDBJ whole genome shotgun (WGS) entry which is preliminary data.</text>
</comment>
<reference evidence="5 6" key="1">
    <citation type="submission" date="2018-05" db="EMBL/GenBank/DDBJ databases">
        <title>Evolution of GPA BGCs.</title>
        <authorList>
            <person name="Waglechner N."/>
            <person name="Wright G.D."/>
        </authorList>
    </citation>
    <scope>NUCLEOTIDE SEQUENCE [LARGE SCALE GENOMIC DNA]</scope>
    <source>
        <strain evidence="5 6">DSM 5908</strain>
    </source>
</reference>
<proteinExistence type="inferred from homology"/>
<dbReference type="InterPro" id="IPR025736">
    <property type="entry name" value="PucR_C-HTH_dom"/>
</dbReference>
<dbReference type="InterPro" id="IPR042070">
    <property type="entry name" value="PucR_C-HTH_sf"/>
</dbReference>
<evidence type="ECO:0000259" key="2">
    <source>
        <dbReference type="Pfam" id="PF13556"/>
    </source>
</evidence>
<dbReference type="InterPro" id="IPR051448">
    <property type="entry name" value="CdaR-like_regulators"/>
</dbReference>
<dbReference type="EMBL" id="QHHU01000007">
    <property type="protein sequence ID" value="RSM48194.1"/>
    <property type="molecule type" value="Genomic_DNA"/>
</dbReference>
<dbReference type="Pfam" id="PF17853">
    <property type="entry name" value="GGDEF_2"/>
    <property type="match status" value="1"/>
</dbReference>
<organism evidence="5 6">
    <name type="scientific">Amycolatopsis balhimycina DSM 5908</name>
    <dbReference type="NCBI Taxonomy" id="1081091"/>
    <lineage>
        <taxon>Bacteria</taxon>
        <taxon>Bacillati</taxon>
        <taxon>Actinomycetota</taxon>
        <taxon>Actinomycetes</taxon>
        <taxon>Pseudonocardiales</taxon>
        <taxon>Pseudonocardiaceae</taxon>
        <taxon>Amycolatopsis</taxon>
    </lineage>
</organism>
<dbReference type="Gene3D" id="1.10.10.2840">
    <property type="entry name" value="PucR C-terminal helix-turn-helix domain"/>
    <property type="match status" value="1"/>
</dbReference>
<dbReference type="InterPro" id="IPR041522">
    <property type="entry name" value="CdaR_GGDEF"/>
</dbReference>
<sequence>MSGLLEQLMKRSDANARAEVKAYERELPDYRVHAANPRSRAEMLDYAVWFRRHTVELVSESRRLSDEDLSFIGDIGRKRAEEGFSTGAAQRVLALHATLMLREINEVAEGEDLEELLRLTAWFGEQGTRGSGSYLDGYLAAQRLRLSVGKRLHDLVDLLLAGDLSAPGLAHDLGVCLHDHYVAVVMRFPGRPSCRGDHDDDLVESVFKMHTVPIAWRRPEELLALLPACSPREEAPDDTLPVVRDIAELVEGPCRVGVATGTAGRLPEAVCTARQVAEVAPVQRVPHTVCGIADVFVELGVARVPEVDHWLRDVARRLANGPDLVRTLDVYYRNDMNRLRAAVALHIHPRTLDYRLRRVREVTAIDPGSTKGVRVLTAAVARLLAGAWT</sequence>
<dbReference type="Pfam" id="PF14361">
    <property type="entry name" value="RsbRD_N"/>
    <property type="match status" value="1"/>
</dbReference>
<evidence type="ECO:0000313" key="6">
    <source>
        <dbReference type="Proteomes" id="UP000286716"/>
    </source>
</evidence>
<dbReference type="OrthoDB" id="4571023at2"/>
<evidence type="ECO:0000259" key="4">
    <source>
        <dbReference type="Pfam" id="PF17853"/>
    </source>
</evidence>
<feature type="domain" description="RsbT co-antagonist protein RsbRD N-terminal" evidence="3">
    <location>
        <begin position="16"/>
        <end position="143"/>
    </location>
</feature>
<feature type="domain" description="PucR C-terminal helix-turn-helix" evidence="2">
    <location>
        <begin position="324"/>
        <end position="379"/>
    </location>
</feature>
<dbReference type="Pfam" id="PF13556">
    <property type="entry name" value="HTH_30"/>
    <property type="match status" value="1"/>
</dbReference>
<evidence type="ECO:0000259" key="3">
    <source>
        <dbReference type="Pfam" id="PF14361"/>
    </source>
</evidence>
<dbReference type="PANTHER" id="PTHR33744">
    <property type="entry name" value="CARBOHYDRATE DIACID REGULATOR"/>
    <property type="match status" value="1"/>
</dbReference>
<protein>
    <submittedName>
        <fullName evidence="5">PucR family transcriptional regulator</fullName>
    </submittedName>
</protein>
<dbReference type="AlphaFoldDB" id="A0A428WYM2"/>
<evidence type="ECO:0000256" key="1">
    <source>
        <dbReference type="ARBA" id="ARBA00006754"/>
    </source>
</evidence>
<dbReference type="InterPro" id="IPR025751">
    <property type="entry name" value="RsbRD_N_dom"/>
</dbReference>